<comment type="similarity">
    <text evidence="30">Belongs to the KAE1 / TsaD family.</text>
</comment>
<dbReference type="InterPro" id="IPR010569">
    <property type="entry name" value="Myotubularin-like_Pase_dom"/>
</dbReference>
<dbReference type="EMBL" id="JYDI01000014">
    <property type="protein sequence ID" value="KRY59189.1"/>
    <property type="molecule type" value="Genomic_DNA"/>
</dbReference>
<dbReference type="GO" id="GO:0034597">
    <property type="term" value="F:phosphatidylinositol-4,5-bisphosphate 4-phosphatase activity"/>
    <property type="evidence" value="ECO:0007669"/>
    <property type="project" value="UniProtKB-EC"/>
</dbReference>
<dbReference type="SUPFAM" id="SSF52799">
    <property type="entry name" value="(Phosphotyrosine protein) phosphatases II"/>
    <property type="match status" value="1"/>
</dbReference>
<comment type="similarity">
    <text evidence="5">Belongs to the protein-tyrosine phosphatase family. Non-receptor class myotubularin subfamily.</text>
</comment>
<dbReference type="InterPro" id="IPR017860">
    <property type="entry name" value="Peptidase_M22_CS"/>
</dbReference>
<dbReference type="InterPro" id="IPR017455">
    <property type="entry name" value="Znf_FYVE-rel"/>
</dbReference>
<dbReference type="InterPro" id="IPR013809">
    <property type="entry name" value="ENTH"/>
</dbReference>
<evidence type="ECO:0000259" key="35">
    <source>
        <dbReference type="PROSITE" id="PS50178"/>
    </source>
</evidence>
<dbReference type="InterPro" id="IPR013083">
    <property type="entry name" value="Znf_RING/FYVE/PHD"/>
</dbReference>
<dbReference type="OrthoDB" id="10254073at2759"/>
<evidence type="ECO:0000256" key="23">
    <source>
        <dbReference type="ARBA" id="ARBA00023203"/>
    </source>
</evidence>
<keyword evidence="15 30" id="KW-0819">tRNA processing</keyword>
<dbReference type="PROSITE" id="PS00383">
    <property type="entry name" value="TYR_PHOSPHATASE_1"/>
    <property type="match status" value="1"/>
</dbReference>
<organism evidence="39 40">
    <name type="scientific">Trichinella britovi</name>
    <name type="common">Parasitic roundworm</name>
    <dbReference type="NCBI Taxonomy" id="45882"/>
    <lineage>
        <taxon>Eukaryota</taxon>
        <taxon>Metazoa</taxon>
        <taxon>Ecdysozoa</taxon>
        <taxon>Nematoda</taxon>
        <taxon>Enoplea</taxon>
        <taxon>Dorylaimia</taxon>
        <taxon>Trichinellida</taxon>
        <taxon>Trichinellidae</taxon>
        <taxon>Trichinella</taxon>
    </lineage>
</organism>
<feature type="binding site" evidence="30">
    <location>
        <position position="1407"/>
    </location>
    <ligand>
        <name>substrate</name>
    </ligand>
</feature>
<comment type="caution">
    <text evidence="39">The sequence shown here is derived from an EMBL/GenBank/DDBJ whole genome shotgun (WGS) entry which is preliminary data.</text>
</comment>
<dbReference type="InterPro" id="IPR046978">
    <property type="entry name" value="MTMR4_FYVE"/>
</dbReference>
<dbReference type="PROSITE" id="PS50178">
    <property type="entry name" value="ZF_FYVE"/>
    <property type="match status" value="1"/>
</dbReference>
<dbReference type="InterPro" id="IPR008942">
    <property type="entry name" value="ENTH_VHS"/>
</dbReference>
<dbReference type="GO" id="GO:0002949">
    <property type="term" value="P:tRNA threonylcarbamoyladenosine modification"/>
    <property type="evidence" value="ECO:0007669"/>
    <property type="project" value="UniProtKB-UniRule"/>
</dbReference>
<proteinExistence type="inferred from homology"/>
<feature type="compositionally biased region" description="Basic and acidic residues" evidence="34">
    <location>
        <begin position="997"/>
        <end position="1019"/>
    </location>
</feature>
<dbReference type="Pfam" id="PF01363">
    <property type="entry name" value="FYVE"/>
    <property type="match status" value="1"/>
</dbReference>
<dbReference type="GO" id="GO:0006897">
    <property type="term" value="P:endocytosis"/>
    <property type="evidence" value="ECO:0007669"/>
    <property type="project" value="InterPro"/>
</dbReference>
<feature type="compositionally biased region" description="Basic and acidic residues" evidence="34">
    <location>
        <begin position="2364"/>
        <end position="2380"/>
    </location>
</feature>
<dbReference type="GO" id="GO:0004438">
    <property type="term" value="F:phosphatidylinositol-3-phosphate phosphatase activity"/>
    <property type="evidence" value="ECO:0007669"/>
    <property type="project" value="UniProtKB-ARBA"/>
</dbReference>
<dbReference type="SMART" id="SM00064">
    <property type="entry name" value="FYVE"/>
    <property type="match status" value="1"/>
</dbReference>
<evidence type="ECO:0000256" key="6">
    <source>
        <dbReference type="ARBA" id="ARBA00008755"/>
    </source>
</evidence>
<evidence type="ECO:0000256" key="28">
    <source>
        <dbReference type="ARBA" id="ARBA00032571"/>
    </source>
</evidence>
<comment type="catalytic activity">
    <reaction evidence="29 30">
        <text>L-threonylcarbamoyladenylate + adenosine(37) in tRNA = N(6)-L-threonylcarbamoyladenosine(37) in tRNA + AMP + H(+)</text>
        <dbReference type="Rhea" id="RHEA:37059"/>
        <dbReference type="Rhea" id="RHEA-COMP:10162"/>
        <dbReference type="Rhea" id="RHEA-COMP:10163"/>
        <dbReference type="ChEBI" id="CHEBI:15378"/>
        <dbReference type="ChEBI" id="CHEBI:73682"/>
        <dbReference type="ChEBI" id="CHEBI:74411"/>
        <dbReference type="ChEBI" id="CHEBI:74418"/>
        <dbReference type="ChEBI" id="CHEBI:456215"/>
        <dbReference type="EC" id="2.3.1.234"/>
    </reaction>
</comment>
<evidence type="ECO:0000256" key="20">
    <source>
        <dbReference type="ARBA" id="ARBA00022833"/>
    </source>
</evidence>
<keyword evidence="24" id="KW-0458">Lysosome</keyword>
<evidence type="ECO:0000256" key="10">
    <source>
        <dbReference type="ARBA" id="ARBA00012936"/>
    </source>
</evidence>
<comment type="cofactor">
    <cofactor evidence="30">
        <name>a divalent metal cation</name>
        <dbReference type="ChEBI" id="CHEBI:60240"/>
    </cofactor>
    <text evidence="30">Binds 1 divalent metal cation per subunit.</text>
</comment>
<feature type="transmembrane region" description="Helical" evidence="32">
    <location>
        <begin position="1858"/>
        <end position="1878"/>
    </location>
</feature>
<keyword evidence="12 30" id="KW-0963">Cytoplasm</keyword>
<dbReference type="CDD" id="cd24132">
    <property type="entry name" value="ASKHA_NBD_OSGEP_like_euk"/>
    <property type="match status" value="1"/>
</dbReference>
<dbReference type="GO" id="GO:0052629">
    <property type="term" value="F:phosphatidylinositol-3,5-bisphosphate 3-phosphatase activity"/>
    <property type="evidence" value="ECO:0007669"/>
    <property type="project" value="UniProtKB-EC"/>
</dbReference>
<evidence type="ECO:0000256" key="5">
    <source>
        <dbReference type="ARBA" id="ARBA00007471"/>
    </source>
</evidence>
<feature type="binding site" evidence="30">
    <location>
        <position position="1375"/>
    </location>
    <ligand>
        <name>a divalent metal cation</name>
        <dbReference type="ChEBI" id="CHEBI:60240"/>
    </ligand>
</feature>
<dbReference type="InterPro" id="IPR011417">
    <property type="entry name" value="ANTH_dom"/>
</dbReference>
<feature type="binding site" evidence="30">
    <location>
        <position position="1354"/>
    </location>
    <ligand>
        <name>a divalent metal cation</name>
        <dbReference type="ChEBI" id="CHEBI:60240"/>
    </ligand>
</feature>
<dbReference type="GO" id="GO:0030864">
    <property type="term" value="C:cortical actin cytoskeleton"/>
    <property type="evidence" value="ECO:0007669"/>
    <property type="project" value="TreeGrafter"/>
</dbReference>
<keyword evidence="20" id="KW-0862">Zinc</keyword>
<dbReference type="InterPro" id="IPR043129">
    <property type="entry name" value="ATPase_NBD"/>
</dbReference>
<evidence type="ECO:0000256" key="27">
    <source>
        <dbReference type="ARBA" id="ARBA00030439"/>
    </source>
</evidence>
<sequence>MTAANIPKNLLRRPSTMMMDREEYEKLQSAALLKCINAQECAVKEKHLRTLILGTYNDRGAGLFWANLTKIQLESNLVISWKFCHVLHKLLRDGEPHVLTDSLKYVSKLSALGQLWGHLKEGGGMLIKHYCAVLVKKLIFHQHNQQIPGNVSLTESQLEALGSEGVDNWFELSVEVMDYLDAILQLQQSVFNSLDKSRASSMTPSGQCRLAPLILCILDSSSLYDILVKLMFKLYACLPEKELVGHSDRFIPIFGKLKQFYASSSNLQYFKFLVSVPSLPENPPNFVIASDIGNYVCPQVLVHERQGNESPSDSQSVEDVKLVDFNDFRTVETDPSITSSISASQETEKDRIINTLRHELDDTKATVFRINQEYALMNQQSRAQMLELEESVAHSKEMLNQMLEENERYRLKNEQLENEKNQLIDEQRENTQNQIVVLEEKFQKMKDAYRNLREEHIKTLKNLSQAQKQLEDGNADKLETELCKSEQEFANEIHQLKLENEDLHARVCFQEKEMQVMQINIDQMAEQHAKLESKAKDTDACKVELEKQITSLDQQLTVLKRDCELNRAMLNDHFLTFCKLLSDAMNDTLKEIESPAFEQQVTCSAEYFFSKIQPVQENIENMRSLVTEKLSGSKLSDESAVLTNLFNLCYSFSTFFRLGQAALRILSTSSSSNVETFGANISNAVVEAEKFFINFGEGGKNCLLHLQTISDCVESLKLAVKSAGEMFSNIDAEELAELYEKEMKIMEEAIQEAASKIQVILDKNRCSNSGVSLEVNEKILESCTKLIREVMKLVVSAKKLQNEIVQLKGGAVSAKEFYKRHHEWTEGLLSAAKAVGSRANLLVDAADRVVSRAAKLEELTAASKEIAASTVQLVVASRVKADRESNYLKELGSCSRSVSGAVAEVLQTVKVGKECLEEEDMDFSKLSLHQTKRLEMEKQIRLLELESLLEKERKSLGELRKHHYQLDESFEEQDALNMSVRSWDTRDVDENTPLIQDSHESVADPVPDEPRADVEDKPEKPVQRTITCRICQEPISIERKLLHNVVRCKHCNEVTPIRQAPPGKKYVRCPCNCLLICKQSSNRIACPRPDCNRVIMLNTMSSGTAVRAPPGTARVSCIHCKEIFMYNTLSKTLARCPHCRKVSSTSQRAAWIRALILLLLGLLFLISGFGLAAGTWTTVVDHPILYLSWAGGSKRGKMVFFLHFEICDNSCMTHCVLSAIFTYLMNTEEMLEQEGDRLEMNCSQKALTAIGIEGSANKIGVGIVRQGEVLSNCRRTYVTAPGQGFQPSDTAVHHRQHVLGLVEQAISEANVDVGQIDLVCFTQGPGMGAPLVSCAVVARTLAQLWNRPLVGVNHCVAHIEMGRLVTGADDPVVLYASGGNTQVIAYSDHRYRIFGETLDIAVGNCLDRFARLLNLSNDPSPGLNIEIQARNGRKFVQLPYCVKGMDVSFSGILSSVEQQLSLVKRGEIQPADLCFSLQETVFAMLVEVTERAMAQCGSKDVLLVGGVGCNGRLISMMRSMAEDRGARLHASDDRYCVDNGAMIAHTGCSLRSHNVRNDFVPMKFWSHGVTEKASSNNTFNNANLKLSTSTVILYSRPYWMEERPPLPPDSVAVANSEFPGVENVSRTEAFSRKPLHKLTVHGKFEPYEEENYPFPVPFLPGEYAEYFSEPFEDSVRSSFVVLTNFRIFVTASGNGSFYNIPLLCIESVDYRENAYVSIFCKDGRTAKVTLENNDFTLAWYRLLNSVAVPPAKLEDVFAFAFYAWCLDEKKKPSFASLQNKINNDQADDYFFFDSKEFVQQELNRMGFPKEHWRITEFNKNQEFCPTYPSYWIVPALVTDADIEGSCRFRALQRVPVTVWRWFLFLVVVVIYYNFYAFACRHPKEGCVLVRCSQPESGILGWRSDSDETLLNMINSTASLKATPKDGAPLTPVETNKPVKPMLILDARSYTAAWANRAKGGGFEICEYYNKCDIQFLGLPNIHCIRVSFQKFRSSIMEANESTWFQNLETCQWIHNLCALMTSALRAVEALQVEKRSVLVHCSDGWDRTTQIVSLAKLLMDPHYRTVKGFTELVERDWICFGHKFRERLGMQNGDQNQRSPVFLQWLDCIHYLLHEYPCSFEFNEIYLVKLAQHAYSGLFGTFLCNSIAERRQLTIPQRSFSVWDYLNVSNGQFRNILFSHDDSVLWPRLGLREMAALWRAIYFPGNGDTVNGGGRRLCIAGSATVSALHANNDEDDDHDAGFVGHCRLTVERSIPTVLIRSHSCDSVPLADFQRPGFFPEPAFHRLGSQPCLVTNSSTSAFRSLAKSQQSDTADVGFLDCAQVAGSDRPTRLALLSNGDSGPQTPQRCRRAMLNGSKSSSTSVDFDHERDDDTDGERTTDVESSGVAQTCDHSTSTTEISDPRAIRPEIGIRNVVHYHRIQPNRQLVNGNNSGDGQSDQNQRCRSDDCCVGGLSSNQRQALAEMLDRDGLIRVRDGAQERMQKIMHGYEKRIAFLQTELFRAQTACAYGKCPTCDQRTATVVDFSSSTDPIMAVVMEGRDQTRTRNSESQSALSENGAEPRSCDSRTTTQSDASSWEAVDCEDGTPTLWVPDHAARRCMGCDSEFWMVNRKHHCRSCGKIFCGSCSNYECPVPEEQFYEPVRVCNSCFSALKYQQKVEA</sequence>
<feature type="domain" description="I/LWEQ" evidence="37">
    <location>
        <begin position="727"/>
        <end position="967"/>
    </location>
</feature>
<feature type="binding site" evidence="30">
    <location>
        <position position="1510"/>
    </location>
    <ligand>
        <name>substrate</name>
    </ligand>
</feature>
<evidence type="ECO:0000256" key="3">
    <source>
        <dbReference type="ARBA" id="ARBA00004107"/>
    </source>
</evidence>
<dbReference type="SUPFAM" id="SSF50729">
    <property type="entry name" value="PH domain-like"/>
    <property type="match status" value="1"/>
</dbReference>
<dbReference type="GO" id="GO:0005765">
    <property type="term" value="C:lysosomal membrane"/>
    <property type="evidence" value="ECO:0007669"/>
    <property type="project" value="UniProtKB-SubCell"/>
</dbReference>
<comment type="similarity">
    <text evidence="7">Belongs to the SLA2 family.</text>
</comment>
<comment type="caution">
    <text evidence="32">Lacks conserved residue(s) required for the propagation of feature annotation.</text>
</comment>
<evidence type="ECO:0000256" key="8">
    <source>
        <dbReference type="ARBA" id="ARBA00012156"/>
    </source>
</evidence>
<dbReference type="Pfam" id="PF01608">
    <property type="entry name" value="I_LWEQ"/>
    <property type="match status" value="1"/>
</dbReference>
<evidence type="ECO:0000256" key="4">
    <source>
        <dbReference type="ARBA" id="ARBA00004155"/>
    </source>
</evidence>
<evidence type="ECO:0000256" key="22">
    <source>
        <dbReference type="ARBA" id="ARBA00023136"/>
    </source>
</evidence>
<gene>
    <name evidence="39" type="primary">OSGEP</name>
    <name evidence="39" type="ORF">T03_2416</name>
</gene>
<evidence type="ECO:0000256" key="32">
    <source>
        <dbReference type="PROSITE-ProRule" id="PRU00243"/>
    </source>
</evidence>
<dbReference type="CDD" id="cd15733">
    <property type="entry name" value="FYVE_MTMR4"/>
    <property type="match status" value="1"/>
</dbReference>
<dbReference type="GO" id="GO:0004721">
    <property type="term" value="F:phosphoprotein phosphatase activity"/>
    <property type="evidence" value="ECO:0007669"/>
    <property type="project" value="UniProtKB-ARBA"/>
</dbReference>
<dbReference type="PROSITE" id="PS51339">
    <property type="entry name" value="PPASE_MYOTUBULARIN"/>
    <property type="match status" value="1"/>
</dbReference>
<dbReference type="Gene3D" id="1.20.5.1700">
    <property type="match status" value="1"/>
</dbReference>
<feature type="domain" description="FYVE-type" evidence="35">
    <location>
        <begin position="2592"/>
        <end position="2652"/>
    </location>
</feature>
<dbReference type="GO" id="GO:0051015">
    <property type="term" value="F:actin filament binding"/>
    <property type="evidence" value="ECO:0007669"/>
    <property type="project" value="TreeGrafter"/>
</dbReference>
<dbReference type="PANTHER" id="PTHR10407:SF15">
    <property type="entry name" value="HUNTINGTIN INTERACTING PROTEIN 1"/>
    <property type="match status" value="1"/>
</dbReference>
<dbReference type="GO" id="GO:0030136">
    <property type="term" value="C:clathrin-coated vesicle"/>
    <property type="evidence" value="ECO:0007669"/>
    <property type="project" value="TreeGrafter"/>
</dbReference>
<dbReference type="GO" id="GO:0005634">
    <property type="term" value="C:nucleus"/>
    <property type="evidence" value="ECO:0007669"/>
    <property type="project" value="UniProtKB-SubCell"/>
</dbReference>
<evidence type="ECO:0000313" key="39">
    <source>
        <dbReference type="EMBL" id="KRY59189.1"/>
    </source>
</evidence>
<feature type="region of interest" description="Disordered" evidence="34">
    <location>
        <begin position="2351"/>
        <end position="2402"/>
    </location>
</feature>
<dbReference type="GO" id="GO:0032051">
    <property type="term" value="F:clathrin light chain binding"/>
    <property type="evidence" value="ECO:0007669"/>
    <property type="project" value="TreeGrafter"/>
</dbReference>
<dbReference type="InterPro" id="IPR000905">
    <property type="entry name" value="Gcp-like_dom"/>
</dbReference>
<keyword evidence="21 32" id="KW-1133">Transmembrane helix</keyword>
<evidence type="ECO:0000256" key="21">
    <source>
        <dbReference type="ARBA" id="ARBA00022989"/>
    </source>
</evidence>
<evidence type="ECO:0000256" key="34">
    <source>
        <dbReference type="SAM" id="MobiDB-lite"/>
    </source>
</evidence>
<keyword evidence="26 30" id="KW-0012">Acyltransferase</keyword>
<evidence type="ECO:0000256" key="30">
    <source>
        <dbReference type="HAMAP-Rule" id="MF_03180"/>
    </source>
</evidence>
<dbReference type="SUPFAM" id="SSF57903">
    <property type="entry name" value="FYVE/PHD zinc finger"/>
    <property type="match status" value="1"/>
</dbReference>
<dbReference type="Gene3D" id="3.30.40.10">
    <property type="entry name" value="Zinc/RING finger domain, C3HC4 (zinc finger)"/>
    <property type="match status" value="1"/>
</dbReference>
<dbReference type="GO" id="GO:0061952">
    <property type="term" value="P:midbody abscission"/>
    <property type="evidence" value="ECO:0007669"/>
    <property type="project" value="UniProtKB-ARBA"/>
</dbReference>
<dbReference type="SUPFAM" id="SSF109885">
    <property type="entry name" value="I/LWEQ domain"/>
    <property type="match status" value="1"/>
</dbReference>
<evidence type="ECO:0000256" key="11">
    <source>
        <dbReference type="ARBA" id="ARBA00019870"/>
    </source>
</evidence>
<dbReference type="InterPro" id="IPR011011">
    <property type="entry name" value="Znf_FYVE_PHD"/>
</dbReference>
<dbReference type="GO" id="GO:0019899">
    <property type="term" value="F:enzyme binding"/>
    <property type="evidence" value="ECO:0007669"/>
    <property type="project" value="UniProtKB-ARBA"/>
</dbReference>
<dbReference type="PROSITE" id="PS50942">
    <property type="entry name" value="ENTH"/>
    <property type="match status" value="1"/>
</dbReference>
<dbReference type="Gene3D" id="3.30.420.40">
    <property type="match status" value="2"/>
</dbReference>
<dbReference type="EC" id="2.3.1.234" evidence="8"/>
<dbReference type="GO" id="GO:0035615">
    <property type="term" value="F:clathrin adaptor activity"/>
    <property type="evidence" value="ECO:0007669"/>
    <property type="project" value="TreeGrafter"/>
</dbReference>
<dbReference type="InterPro" id="IPR029021">
    <property type="entry name" value="Prot-tyrosine_phosphatase-like"/>
</dbReference>
<dbReference type="SMART" id="SM00273">
    <property type="entry name" value="ENTH"/>
    <property type="match status" value="1"/>
</dbReference>
<feature type="region of interest" description="Disordered" evidence="34">
    <location>
        <begin position="2538"/>
        <end position="2577"/>
    </location>
</feature>
<dbReference type="SUPFAM" id="SSF53067">
    <property type="entry name" value="Actin-like ATPase domain"/>
    <property type="match status" value="1"/>
</dbReference>
<keyword evidence="23" id="KW-0009">Actin-binding</keyword>
<feature type="compositionally biased region" description="Polar residues" evidence="34">
    <location>
        <begin position="2565"/>
        <end position="2574"/>
    </location>
</feature>
<feature type="region of interest" description="Disordered" evidence="34">
    <location>
        <begin position="2422"/>
        <end position="2442"/>
    </location>
</feature>
<dbReference type="PROSITE" id="PS50945">
    <property type="entry name" value="I_LWEQ"/>
    <property type="match status" value="1"/>
</dbReference>
<keyword evidence="19" id="KW-0378">Hydrolase</keyword>
<keyword evidence="14 32" id="KW-0812">Transmembrane</keyword>
<evidence type="ECO:0000256" key="24">
    <source>
        <dbReference type="ARBA" id="ARBA00023228"/>
    </source>
</evidence>
<evidence type="ECO:0000256" key="2">
    <source>
        <dbReference type="ARBA" id="ARBA00003580"/>
    </source>
</evidence>
<evidence type="ECO:0000256" key="14">
    <source>
        <dbReference type="ARBA" id="ARBA00022692"/>
    </source>
</evidence>
<keyword evidence="13 30" id="KW-0808">Transferase</keyword>
<evidence type="ECO:0000256" key="19">
    <source>
        <dbReference type="ARBA" id="ARBA00022801"/>
    </source>
</evidence>
<dbReference type="InterPro" id="IPR000306">
    <property type="entry name" value="Znf_FYVE"/>
</dbReference>
<comment type="subcellular location">
    <subcellularLocation>
        <location evidence="30">Cytoplasm</location>
    </subcellularLocation>
    <subcellularLocation>
        <location evidence="30">Nucleus</location>
    </subcellularLocation>
    <subcellularLocation>
        <location evidence="3">Late endosome membrane</location>
        <topology evidence="3">Multi-pass membrane protein</topology>
    </subcellularLocation>
    <subcellularLocation>
        <location evidence="4">Lysosome membrane</location>
        <topology evidence="4">Multi-pass membrane protein</topology>
    </subcellularLocation>
</comment>
<dbReference type="InterPro" id="IPR016130">
    <property type="entry name" value="Tyr_Pase_AS"/>
</dbReference>
<dbReference type="EC" id="3.1.3.78" evidence="10"/>
<dbReference type="Gene3D" id="1.20.1410.10">
    <property type="entry name" value="I/LWEQ domain"/>
    <property type="match status" value="1"/>
</dbReference>
<feature type="coiled-coil region" evidence="33">
    <location>
        <begin position="926"/>
        <end position="962"/>
    </location>
</feature>
<dbReference type="EC" id="3.1.3.95" evidence="9"/>
<keyword evidence="25 30" id="KW-0539">Nucleus</keyword>
<keyword evidence="17" id="KW-0967">Endosome</keyword>
<evidence type="ECO:0000256" key="7">
    <source>
        <dbReference type="ARBA" id="ARBA00010135"/>
    </source>
</evidence>
<feature type="binding site" evidence="30">
    <location>
        <position position="1358"/>
    </location>
    <ligand>
        <name>a divalent metal cation</name>
        <dbReference type="ChEBI" id="CHEBI:60240"/>
    </ligand>
</feature>
<dbReference type="FunFam" id="3.30.420.40:FF:000295">
    <property type="entry name" value="Probable tRNA N6-adenosine threonylcarbamoyltransferase"/>
    <property type="match status" value="1"/>
</dbReference>
<dbReference type="GO" id="GO:0007015">
    <property type="term" value="P:actin filament organization"/>
    <property type="evidence" value="ECO:0007669"/>
    <property type="project" value="TreeGrafter"/>
</dbReference>
<feature type="compositionally biased region" description="Polar residues" evidence="34">
    <location>
        <begin position="2385"/>
        <end position="2399"/>
    </location>
</feature>
<dbReference type="SMART" id="SM00307">
    <property type="entry name" value="ILWEQ"/>
    <property type="match status" value="1"/>
</dbReference>
<dbReference type="GO" id="GO:0061711">
    <property type="term" value="F:tRNA N(6)-L-threonylcarbamoyladenine synthase activity"/>
    <property type="evidence" value="ECO:0007669"/>
    <property type="project" value="UniProtKB-EC"/>
</dbReference>
<evidence type="ECO:0000256" key="13">
    <source>
        <dbReference type="ARBA" id="ARBA00022679"/>
    </source>
</evidence>
<dbReference type="PRINTS" id="PR00789">
    <property type="entry name" value="OSIALOPTASE"/>
</dbReference>
<dbReference type="GO" id="GO:0031902">
    <property type="term" value="C:late endosome membrane"/>
    <property type="evidence" value="ECO:0007669"/>
    <property type="project" value="UniProtKB-SubCell"/>
</dbReference>
<evidence type="ECO:0000259" key="37">
    <source>
        <dbReference type="PROSITE" id="PS50945"/>
    </source>
</evidence>
<evidence type="ECO:0000256" key="31">
    <source>
        <dbReference type="PROSITE-ProRule" id="PRU00091"/>
    </source>
</evidence>
<keyword evidence="18 31" id="KW-0863">Zinc-finger</keyword>
<evidence type="ECO:0000256" key="29">
    <source>
        <dbReference type="ARBA" id="ARBA00048117"/>
    </source>
</evidence>
<dbReference type="FunFam" id="1.25.40.90:FF:000012">
    <property type="entry name" value="Huntingtin interacting protein 1-related"/>
    <property type="match status" value="1"/>
</dbReference>
<reference evidence="39 40" key="1">
    <citation type="submission" date="2015-01" db="EMBL/GenBank/DDBJ databases">
        <title>Evolution of Trichinella species and genotypes.</title>
        <authorList>
            <person name="Korhonen P.K."/>
            <person name="Edoardo P."/>
            <person name="Giuseppe L.R."/>
            <person name="Gasser R.B."/>
        </authorList>
    </citation>
    <scope>NUCLEOTIDE SEQUENCE [LARGE SCALE GENOMIC DNA]</scope>
    <source>
        <strain evidence="39">ISS120</strain>
    </source>
</reference>
<feature type="domain" description="ENTH" evidence="36">
    <location>
        <begin position="20"/>
        <end position="148"/>
    </location>
</feature>
<evidence type="ECO:0000256" key="1">
    <source>
        <dbReference type="ARBA" id="ARBA00001261"/>
    </source>
</evidence>
<dbReference type="PROSITE" id="PS01016">
    <property type="entry name" value="GLYCOPROTEASE"/>
    <property type="match status" value="1"/>
</dbReference>
<feature type="binding site" evidence="30">
    <location>
        <position position="1422"/>
    </location>
    <ligand>
        <name>substrate</name>
    </ligand>
</feature>
<evidence type="ECO:0000313" key="40">
    <source>
        <dbReference type="Proteomes" id="UP000054653"/>
    </source>
</evidence>
<evidence type="ECO:0000256" key="17">
    <source>
        <dbReference type="ARBA" id="ARBA00022753"/>
    </source>
</evidence>
<evidence type="ECO:0000256" key="26">
    <source>
        <dbReference type="ARBA" id="ARBA00023315"/>
    </source>
</evidence>
<evidence type="ECO:0000256" key="9">
    <source>
        <dbReference type="ARBA" id="ARBA00012903"/>
    </source>
</evidence>
<keyword evidence="22 32" id="KW-0472">Membrane</keyword>
<evidence type="ECO:0000256" key="18">
    <source>
        <dbReference type="ARBA" id="ARBA00022771"/>
    </source>
</evidence>
<dbReference type="Pfam" id="PF00814">
    <property type="entry name" value="TsaD"/>
    <property type="match status" value="1"/>
</dbReference>
<protein>
    <recommendedName>
        <fullName evidence="11">Lateral signaling target protein 2 homolog</fullName>
        <ecNumber evidence="8">2.3.1.234</ecNumber>
        <ecNumber evidence="10">3.1.3.78</ecNumber>
        <ecNumber evidence="9">3.1.3.95</ecNumber>
    </recommendedName>
    <alternativeName>
        <fullName evidence="27">N6-L-threonylcarbamoyladenine synthase</fullName>
    </alternativeName>
    <alternativeName>
        <fullName evidence="28">Phosphatidylinositol-3,5-bisphosphate 3-phosphatase</fullName>
    </alternativeName>
</protein>
<evidence type="ECO:0000256" key="16">
    <source>
        <dbReference type="ARBA" id="ARBA00022723"/>
    </source>
</evidence>
<dbReference type="PANTHER" id="PTHR10407">
    <property type="entry name" value="HUNTINGTIN INTERACTING PROTEIN 1"/>
    <property type="match status" value="1"/>
</dbReference>
<evidence type="ECO:0000259" key="38">
    <source>
        <dbReference type="PROSITE" id="PS51339"/>
    </source>
</evidence>
<dbReference type="Proteomes" id="UP000054653">
    <property type="component" value="Unassembled WGS sequence"/>
</dbReference>
<keyword evidence="40" id="KW-1185">Reference proteome</keyword>
<dbReference type="InterPro" id="IPR002558">
    <property type="entry name" value="ILWEQ_dom"/>
</dbReference>
<dbReference type="GO" id="GO:0048268">
    <property type="term" value="P:clathrin coat assembly"/>
    <property type="evidence" value="ECO:0007669"/>
    <property type="project" value="TreeGrafter"/>
</dbReference>
<evidence type="ECO:0000256" key="33">
    <source>
        <dbReference type="SAM" id="Coils"/>
    </source>
</evidence>
<dbReference type="GO" id="GO:0043325">
    <property type="term" value="F:phosphatidylinositol-3,4-bisphosphate binding"/>
    <property type="evidence" value="ECO:0007669"/>
    <property type="project" value="TreeGrafter"/>
</dbReference>
<feature type="binding site" evidence="30">
    <location>
        <position position="1426"/>
    </location>
    <ligand>
        <name>substrate</name>
    </ligand>
</feature>
<comment type="function">
    <text evidence="2">Negative regulator of epidermal growth factor receptor (EGFR) signaling.</text>
</comment>
<dbReference type="CDD" id="cd17006">
    <property type="entry name" value="ANTH_N_HIP1_like"/>
    <property type="match status" value="1"/>
</dbReference>
<feature type="coiled-coil region" evidence="33">
    <location>
        <begin position="385"/>
        <end position="562"/>
    </location>
</feature>
<dbReference type="CDD" id="cd14507">
    <property type="entry name" value="PTP-MTM-like"/>
    <property type="match status" value="1"/>
</dbReference>
<dbReference type="GO" id="GO:0046856">
    <property type="term" value="P:phosphatidylinositol dephosphorylation"/>
    <property type="evidence" value="ECO:0007669"/>
    <property type="project" value="InterPro"/>
</dbReference>
<dbReference type="SUPFAM" id="SSF48464">
    <property type="entry name" value="ENTH/VHS domain"/>
    <property type="match status" value="1"/>
</dbReference>
<feature type="compositionally biased region" description="Polar residues" evidence="34">
    <location>
        <begin position="2422"/>
        <end position="2440"/>
    </location>
</feature>
<keyword evidence="33" id="KW-0175">Coiled coil</keyword>
<feature type="coiled-coil region" evidence="33">
    <location>
        <begin position="729"/>
        <end position="756"/>
    </location>
</feature>
<dbReference type="InterPro" id="IPR019178">
    <property type="entry name" value="PtdIns-P2-Ptase"/>
</dbReference>
<comment type="catalytic activity">
    <reaction evidence="1">
        <text>a 1,2-diacyl-sn-glycero-3-phospho-(1D-myo-inositol-4,5-bisphosphate) + H2O = a 1,2-diacyl-sn-glycero-3-phospho-(1D-myo-inositol-5-phosphate) + phosphate</text>
        <dbReference type="Rhea" id="RHEA:25674"/>
        <dbReference type="ChEBI" id="CHEBI:15377"/>
        <dbReference type="ChEBI" id="CHEBI:43474"/>
        <dbReference type="ChEBI" id="CHEBI:57795"/>
        <dbReference type="ChEBI" id="CHEBI:58456"/>
        <dbReference type="EC" id="3.1.3.78"/>
    </reaction>
</comment>
<dbReference type="GO" id="GO:0080025">
    <property type="term" value="F:phosphatidylinositol-3,5-bisphosphate binding"/>
    <property type="evidence" value="ECO:0007669"/>
    <property type="project" value="TreeGrafter"/>
</dbReference>
<name>A0A0V1DCL6_TRIBR</name>
<comment type="similarity">
    <text evidence="6">Belongs to the lst-2 family.</text>
</comment>
<dbReference type="Pfam" id="PF07651">
    <property type="entry name" value="ANTH"/>
    <property type="match status" value="1"/>
</dbReference>
<dbReference type="HAMAP" id="MF_01446">
    <property type="entry name" value="Kae1"/>
    <property type="match status" value="1"/>
</dbReference>
<feature type="binding site" evidence="30">
    <location>
        <begin position="1375"/>
        <end position="1379"/>
    </location>
    <ligand>
        <name>substrate</name>
    </ligand>
</feature>
<feature type="region of interest" description="Disordered" evidence="34">
    <location>
        <begin position="993"/>
        <end position="1019"/>
    </location>
</feature>
<dbReference type="NCBIfam" id="TIGR00329">
    <property type="entry name" value="gcp_kae1"/>
    <property type="match status" value="1"/>
</dbReference>
<dbReference type="InterPro" id="IPR017861">
    <property type="entry name" value="KAE1/TsaD"/>
</dbReference>
<feature type="transmembrane region" description="Helical" evidence="32">
    <location>
        <begin position="1150"/>
        <end position="1173"/>
    </location>
</feature>
<dbReference type="GO" id="GO:0000408">
    <property type="term" value="C:EKC/KEOPS complex"/>
    <property type="evidence" value="ECO:0007669"/>
    <property type="project" value="InterPro"/>
</dbReference>
<evidence type="ECO:0000256" key="15">
    <source>
        <dbReference type="ARBA" id="ARBA00022694"/>
    </source>
</evidence>
<dbReference type="FunFam" id="3.30.40.10:FF:000073">
    <property type="entry name" value="myotubularin-related protein 4 isoform X2"/>
    <property type="match status" value="1"/>
</dbReference>
<evidence type="ECO:0000259" key="36">
    <source>
        <dbReference type="PROSITE" id="PS50942"/>
    </source>
</evidence>
<dbReference type="FunFam" id="3.30.420.40:FF:000038">
    <property type="entry name" value="Probable tRNA N6-adenosine threonylcarbamoyltransferase"/>
    <property type="match status" value="1"/>
</dbReference>
<dbReference type="Pfam" id="PF06602">
    <property type="entry name" value="Myotub-related"/>
    <property type="match status" value="2"/>
</dbReference>
<evidence type="ECO:0000256" key="25">
    <source>
        <dbReference type="ARBA" id="ARBA00023242"/>
    </source>
</evidence>
<feature type="domain" description="Myotubularin phosphatase" evidence="38">
    <location>
        <begin position="1792"/>
        <end position="2202"/>
    </location>
</feature>
<dbReference type="GO" id="GO:0046474">
    <property type="term" value="P:glycerophospholipid biosynthetic process"/>
    <property type="evidence" value="ECO:0007669"/>
    <property type="project" value="UniProtKB-ARBA"/>
</dbReference>
<dbReference type="GO" id="GO:0008270">
    <property type="term" value="F:zinc ion binding"/>
    <property type="evidence" value="ECO:0007669"/>
    <property type="project" value="UniProtKB-KW"/>
</dbReference>
<dbReference type="InterPro" id="IPR034680">
    <property type="entry name" value="Kae1_archaea_euk"/>
</dbReference>
<evidence type="ECO:0000256" key="12">
    <source>
        <dbReference type="ARBA" id="ARBA00022490"/>
    </source>
</evidence>
<keyword evidence="16 30" id="KW-0479">Metal-binding</keyword>
<feature type="binding site" evidence="30">
    <location>
        <position position="1538"/>
    </location>
    <ligand>
        <name>a divalent metal cation</name>
        <dbReference type="ChEBI" id="CHEBI:60240"/>
    </ligand>
</feature>
<accession>A0A0V1DCL6</accession>
<dbReference type="Pfam" id="PF09788">
    <property type="entry name" value="Tmemb_55A"/>
    <property type="match status" value="1"/>
</dbReference>
<dbReference type="STRING" id="45882.A0A0V1DCL6"/>
<dbReference type="Gene3D" id="1.25.40.90">
    <property type="match status" value="1"/>
</dbReference>
<dbReference type="GO" id="GO:0005829">
    <property type="term" value="C:cytosol"/>
    <property type="evidence" value="ECO:0007669"/>
    <property type="project" value="UniProtKB-ARBA"/>
</dbReference>
<dbReference type="InterPro" id="IPR030224">
    <property type="entry name" value="Sla2_fam"/>
</dbReference>
<dbReference type="InterPro" id="IPR035964">
    <property type="entry name" value="I/LWEQ_dom_sf"/>
</dbReference>